<evidence type="ECO:0000256" key="1">
    <source>
        <dbReference type="ARBA" id="ARBA00004167"/>
    </source>
</evidence>
<dbReference type="CDD" id="cd06257">
    <property type="entry name" value="DnaJ"/>
    <property type="match status" value="1"/>
</dbReference>
<keyword evidence="2 6" id="KW-0812">Transmembrane</keyword>
<dbReference type="PANTHER" id="PTHR12763">
    <property type="match status" value="1"/>
</dbReference>
<dbReference type="InterPro" id="IPR036869">
    <property type="entry name" value="J_dom_sf"/>
</dbReference>
<sequence>MLQYILFIVITLFLGKLLTPIIMPLILIFILRHILVAFGIVKPKFFTINLRDWINKNTTNNYNQQSYNVTMSKSEALEILGLNINATEQEIKSTYNNLIKKVHPDQGGSAYLTRQINLAKKVLIKK</sequence>
<dbReference type="PROSITE" id="PS50076">
    <property type="entry name" value="DNAJ_2"/>
    <property type="match status" value="1"/>
</dbReference>
<feature type="domain" description="J" evidence="7">
    <location>
        <begin position="75"/>
        <end position="126"/>
    </location>
</feature>
<dbReference type="SUPFAM" id="SSF46565">
    <property type="entry name" value="Chaperone J-domain"/>
    <property type="match status" value="1"/>
</dbReference>
<dbReference type="SMART" id="SM00271">
    <property type="entry name" value="DnaJ"/>
    <property type="match status" value="1"/>
</dbReference>
<evidence type="ECO:0000256" key="5">
    <source>
        <dbReference type="ARBA" id="ARBA00038105"/>
    </source>
</evidence>
<evidence type="ECO:0000256" key="4">
    <source>
        <dbReference type="ARBA" id="ARBA00023136"/>
    </source>
</evidence>
<comment type="similarity">
    <text evidence="5">Belongs to the TIM14 family.</text>
</comment>
<reference evidence="8 9" key="1">
    <citation type="submission" date="2024-01" db="EMBL/GenBank/DDBJ databases">
        <authorList>
            <person name="Kunselman E."/>
        </authorList>
    </citation>
    <scope>NUCLEOTIDE SEQUENCE [LARGE SCALE GENOMIC DNA]</scope>
    <source>
        <strain evidence="8">2 abalone samples</strain>
    </source>
</reference>
<evidence type="ECO:0000256" key="2">
    <source>
        <dbReference type="ARBA" id="ARBA00022692"/>
    </source>
</evidence>
<protein>
    <submittedName>
        <fullName evidence="8">DnaJ homolog subfamily C member 19</fullName>
    </submittedName>
</protein>
<feature type="transmembrane region" description="Helical" evidence="6">
    <location>
        <begin position="6"/>
        <end position="31"/>
    </location>
</feature>
<keyword evidence="3 6" id="KW-1133">Transmembrane helix</keyword>
<evidence type="ECO:0000256" key="3">
    <source>
        <dbReference type="ARBA" id="ARBA00022989"/>
    </source>
</evidence>
<accession>A0ABM9N830</accession>
<dbReference type="Pfam" id="PF00226">
    <property type="entry name" value="DnaJ"/>
    <property type="match status" value="1"/>
</dbReference>
<name>A0ABM9N830_9RICK</name>
<evidence type="ECO:0000313" key="9">
    <source>
        <dbReference type="Proteomes" id="UP001314181"/>
    </source>
</evidence>
<keyword evidence="4 6" id="KW-0472">Membrane</keyword>
<dbReference type="InterPro" id="IPR001623">
    <property type="entry name" value="DnaJ_domain"/>
</dbReference>
<keyword evidence="9" id="KW-1185">Reference proteome</keyword>
<evidence type="ECO:0000313" key="8">
    <source>
        <dbReference type="EMBL" id="CAK8162918.1"/>
    </source>
</evidence>
<evidence type="ECO:0000256" key="6">
    <source>
        <dbReference type="SAM" id="Phobius"/>
    </source>
</evidence>
<comment type="caution">
    <text evidence="8">The sequence shown here is derived from an EMBL/GenBank/DDBJ whole genome shotgun (WGS) entry which is preliminary data.</text>
</comment>
<dbReference type="EMBL" id="CAWVOK010000018">
    <property type="protein sequence ID" value="CAK8162918.1"/>
    <property type="molecule type" value="Genomic_DNA"/>
</dbReference>
<dbReference type="PANTHER" id="PTHR12763:SF28">
    <property type="entry name" value="GEO10507P1-RELATED"/>
    <property type="match status" value="1"/>
</dbReference>
<evidence type="ECO:0000259" key="7">
    <source>
        <dbReference type="PROSITE" id="PS50076"/>
    </source>
</evidence>
<organism evidence="8 9">
    <name type="scientific">Candidatus Xenohaliotis californiensis</name>
    <dbReference type="NCBI Taxonomy" id="84677"/>
    <lineage>
        <taxon>Bacteria</taxon>
        <taxon>Pseudomonadati</taxon>
        <taxon>Pseudomonadota</taxon>
        <taxon>Alphaproteobacteria</taxon>
        <taxon>Rickettsiales</taxon>
        <taxon>Anaplasmataceae</taxon>
        <taxon>Candidatus Xenohaliotis</taxon>
    </lineage>
</organism>
<proteinExistence type="inferred from homology"/>
<dbReference type="Gene3D" id="1.10.287.110">
    <property type="entry name" value="DnaJ domain"/>
    <property type="match status" value="1"/>
</dbReference>
<comment type="subcellular location">
    <subcellularLocation>
        <location evidence="1">Membrane</location>
        <topology evidence="1">Single-pass membrane protein</topology>
    </subcellularLocation>
</comment>
<dbReference type="Proteomes" id="UP001314181">
    <property type="component" value="Unassembled WGS sequence"/>
</dbReference>
<gene>
    <name evidence="8" type="ORF">CAXC1_260020</name>
</gene>